<evidence type="ECO:0000256" key="2">
    <source>
        <dbReference type="ARBA" id="ARBA00004496"/>
    </source>
</evidence>
<evidence type="ECO:0000256" key="15">
    <source>
        <dbReference type="SAM" id="MobiDB-lite"/>
    </source>
</evidence>
<evidence type="ECO:0000256" key="6">
    <source>
        <dbReference type="ARBA" id="ARBA00022763"/>
    </source>
</evidence>
<evidence type="ECO:0000256" key="12">
    <source>
        <dbReference type="ARBA" id="ARBA00052047"/>
    </source>
</evidence>
<dbReference type="OrthoDB" id="6614653at2759"/>
<dbReference type="GO" id="GO:0006281">
    <property type="term" value="P:DNA repair"/>
    <property type="evidence" value="ECO:0007669"/>
    <property type="project" value="UniProtKB-KW"/>
</dbReference>
<dbReference type="Gene3D" id="2.60.120.590">
    <property type="entry name" value="Alpha-ketoglutarate-dependent dioxygenase AlkB-like"/>
    <property type="match status" value="1"/>
</dbReference>
<keyword evidence="4" id="KW-0963">Cytoplasm</keyword>
<proteinExistence type="inferred from homology"/>
<evidence type="ECO:0000256" key="13">
    <source>
        <dbReference type="ARBA" id="ARBA00066586"/>
    </source>
</evidence>
<sequence length="447" mass="49162">MNHGEGWSSSGGRWVPRGRSQASPHRPNRQTNQSPVTVGRSLDDSSGNRGRGSRGRGRCSRPVQVYVEKTSQVSNVGLVEKAAQQEVKSQEDGVGSTKQPDEGSAFKCSGDNDDLLQPSASPVTREREGKNGGRMSCDLVNRRRDVSFSGQVYAFSTSDKKVELFSVEEHDSAHKSGGVGNASDESNTRLFDICPEKKVICLNPSLKELNREKRRATKGYTGNVIRPGMVLLKNYLSINDQVVIVKKCRELGLGEGGFYQPGYGDGASLRLKMMCLGKNWDPQTSRYGDTRPHDGSIPPKIPLEFNQFVQKAIKDSQSVVATSSKKTKGEDEIPCMSPDICIANFYTSTGRLGLHQDKDESAKSIQKGLPVVSFSIGDSAEFVYSDQRNDDMAEMVVLESGDVLLFGGKSRNVFHGVRSIRKDTAPKVLVQETNLRQGRLNLTFRQY</sequence>
<dbReference type="FunFam" id="2.60.120.590:FF:000013">
    <property type="entry name" value="2-oxoglutarate-dependent dioxygenase family protein"/>
    <property type="match status" value="1"/>
</dbReference>
<dbReference type="PROSITE" id="PS51471">
    <property type="entry name" value="FE2OG_OXY"/>
    <property type="match status" value="1"/>
</dbReference>
<feature type="binding site" evidence="14">
    <location>
        <position position="415"/>
    </location>
    <ligand>
        <name>Fe cation</name>
        <dbReference type="ChEBI" id="CHEBI:24875"/>
        <note>catalytic</note>
    </ligand>
</feature>
<keyword evidence="10" id="KW-0234">DNA repair</keyword>
<evidence type="ECO:0000256" key="11">
    <source>
        <dbReference type="ARBA" id="ARBA00023242"/>
    </source>
</evidence>
<keyword evidence="7" id="KW-0223">Dioxygenase</keyword>
<dbReference type="Proteomes" id="UP000886595">
    <property type="component" value="Unassembled WGS sequence"/>
</dbReference>
<dbReference type="AlphaFoldDB" id="A0A8X7QRG3"/>
<protein>
    <recommendedName>
        <fullName evidence="13">DNA N(6)-methyladenine demethylase</fullName>
        <ecNumber evidence="13">1.14.11.51</ecNumber>
    </recommendedName>
</protein>
<feature type="binding site" evidence="14">
    <location>
        <position position="355"/>
    </location>
    <ligand>
        <name>Fe cation</name>
        <dbReference type="ChEBI" id="CHEBI:24875"/>
        <note>catalytic</note>
    </ligand>
</feature>
<reference evidence="17 18" key="1">
    <citation type="submission" date="2020-02" db="EMBL/GenBank/DDBJ databases">
        <authorList>
            <person name="Ma Q."/>
            <person name="Huang Y."/>
            <person name="Song X."/>
            <person name="Pei D."/>
        </authorList>
    </citation>
    <scope>NUCLEOTIDE SEQUENCE [LARGE SCALE GENOMIC DNA]</scope>
    <source>
        <strain evidence="17">Sxm20200214</strain>
        <tissue evidence="17">Leaf</tissue>
    </source>
</reference>
<comment type="catalytic activity">
    <reaction evidence="12">
        <text>an N(6)-methyl-2'-deoxyadenosine in DNA + 2-oxoglutarate + O2 = a 2'-deoxyadenosine in DNA + formaldehyde + succinate + CO2</text>
        <dbReference type="Rhea" id="RHEA:49524"/>
        <dbReference type="Rhea" id="RHEA-COMP:12418"/>
        <dbReference type="Rhea" id="RHEA-COMP:12419"/>
        <dbReference type="ChEBI" id="CHEBI:15379"/>
        <dbReference type="ChEBI" id="CHEBI:16526"/>
        <dbReference type="ChEBI" id="CHEBI:16810"/>
        <dbReference type="ChEBI" id="CHEBI:16842"/>
        <dbReference type="ChEBI" id="CHEBI:30031"/>
        <dbReference type="ChEBI" id="CHEBI:90615"/>
        <dbReference type="ChEBI" id="CHEBI:90616"/>
        <dbReference type="EC" id="1.14.11.51"/>
    </reaction>
    <physiologicalReaction direction="left-to-right" evidence="12">
        <dbReference type="Rhea" id="RHEA:49525"/>
    </physiologicalReaction>
</comment>
<dbReference type="Pfam" id="PF13532">
    <property type="entry name" value="2OG-FeII_Oxy_2"/>
    <property type="match status" value="1"/>
</dbReference>
<keyword evidence="18" id="KW-1185">Reference proteome</keyword>
<keyword evidence="9 14" id="KW-0408">Iron</keyword>
<evidence type="ECO:0000256" key="4">
    <source>
        <dbReference type="ARBA" id="ARBA00022490"/>
    </source>
</evidence>
<dbReference type="GO" id="GO:0035513">
    <property type="term" value="P:oxidative RNA demethylation"/>
    <property type="evidence" value="ECO:0007669"/>
    <property type="project" value="TreeGrafter"/>
</dbReference>
<dbReference type="EMBL" id="JAAMPC010000013">
    <property type="protein sequence ID" value="KAG2272034.1"/>
    <property type="molecule type" value="Genomic_DNA"/>
</dbReference>
<evidence type="ECO:0000256" key="9">
    <source>
        <dbReference type="ARBA" id="ARBA00023004"/>
    </source>
</evidence>
<evidence type="ECO:0000313" key="17">
    <source>
        <dbReference type="EMBL" id="KAG2272034.1"/>
    </source>
</evidence>
<feature type="binding site" evidence="14">
    <location>
        <position position="357"/>
    </location>
    <ligand>
        <name>Fe cation</name>
        <dbReference type="ChEBI" id="CHEBI:24875"/>
        <note>catalytic</note>
    </ligand>
</feature>
<evidence type="ECO:0000256" key="3">
    <source>
        <dbReference type="ARBA" id="ARBA00007879"/>
    </source>
</evidence>
<feature type="region of interest" description="Disordered" evidence="15">
    <location>
        <begin position="1"/>
        <end position="65"/>
    </location>
</feature>
<keyword evidence="6" id="KW-0227">DNA damage</keyword>
<dbReference type="EC" id="1.14.11.51" evidence="13"/>
<comment type="cofactor">
    <cofactor evidence="14">
        <name>Fe(2+)</name>
        <dbReference type="ChEBI" id="CHEBI:29033"/>
    </cofactor>
    <text evidence="14">Binds 1 Fe(2+) ion per subunit.</text>
</comment>
<dbReference type="PANTHER" id="PTHR16557:SF2">
    <property type="entry name" value="NUCLEIC ACID DIOXYGENASE ALKBH1"/>
    <property type="match status" value="1"/>
</dbReference>
<dbReference type="InterPro" id="IPR037151">
    <property type="entry name" value="AlkB-like_sf"/>
</dbReference>
<dbReference type="InterPro" id="IPR005123">
    <property type="entry name" value="Oxoglu/Fe-dep_dioxygenase_dom"/>
</dbReference>
<dbReference type="GO" id="GO:0005737">
    <property type="term" value="C:cytoplasm"/>
    <property type="evidence" value="ECO:0007669"/>
    <property type="project" value="UniProtKB-SubCell"/>
</dbReference>
<gene>
    <name evidence="17" type="ORF">Bca52824_066589</name>
</gene>
<name>A0A8X7QRG3_BRACI</name>
<comment type="caution">
    <text evidence="17">The sequence shown here is derived from an EMBL/GenBank/DDBJ whole genome shotgun (WGS) entry which is preliminary data.</text>
</comment>
<evidence type="ECO:0000256" key="5">
    <source>
        <dbReference type="ARBA" id="ARBA00022723"/>
    </source>
</evidence>
<evidence type="ECO:0000256" key="1">
    <source>
        <dbReference type="ARBA" id="ARBA00004123"/>
    </source>
</evidence>
<evidence type="ECO:0000256" key="10">
    <source>
        <dbReference type="ARBA" id="ARBA00023204"/>
    </source>
</evidence>
<dbReference type="InterPro" id="IPR027450">
    <property type="entry name" value="AlkB-like"/>
</dbReference>
<dbReference type="GO" id="GO:0035516">
    <property type="term" value="F:broad specificity oxidative DNA demethylase activity"/>
    <property type="evidence" value="ECO:0007669"/>
    <property type="project" value="TreeGrafter"/>
</dbReference>
<evidence type="ECO:0000256" key="7">
    <source>
        <dbReference type="ARBA" id="ARBA00022964"/>
    </source>
</evidence>
<dbReference type="GO" id="GO:0005634">
    <property type="term" value="C:nucleus"/>
    <property type="evidence" value="ECO:0007669"/>
    <property type="project" value="UniProtKB-SubCell"/>
</dbReference>
<organism evidence="17 18">
    <name type="scientific">Brassica carinata</name>
    <name type="common">Ethiopian mustard</name>
    <name type="synonym">Abyssinian cabbage</name>
    <dbReference type="NCBI Taxonomy" id="52824"/>
    <lineage>
        <taxon>Eukaryota</taxon>
        <taxon>Viridiplantae</taxon>
        <taxon>Streptophyta</taxon>
        <taxon>Embryophyta</taxon>
        <taxon>Tracheophyta</taxon>
        <taxon>Spermatophyta</taxon>
        <taxon>Magnoliopsida</taxon>
        <taxon>eudicotyledons</taxon>
        <taxon>Gunneridae</taxon>
        <taxon>Pentapetalae</taxon>
        <taxon>rosids</taxon>
        <taxon>malvids</taxon>
        <taxon>Brassicales</taxon>
        <taxon>Brassicaceae</taxon>
        <taxon>Brassiceae</taxon>
        <taxon>Brassica</taxon>
    </lineage>
</organism>
<evidence type="ECO:0000259" key="16">
    <source>
        <dbReference type="PROSITE" id="PS51471"/>
    </source>
</evidence>
<dbReference type="InterPro" id="IPR004574">
    <property type="entry name" value="Alkb"/>
</dbReference>
<dbReference type="GO" id="GO:0008198">
    <property type="term" value="F:ferrous iron binding"/>
    <property type="evidence" value="ECO:0007669"/>
    <property type="project" value="TreeGrafter"/>
</dbReference>
<evidence type="ECO:0000313" key="18">
    <source>
        <dbReference type="Proteomes" id="UP000886595"/>
    </source>
</evidence>
<feature type="domain" description="Fe2OG dioxygenase" evidence="16">
    <location>
        <begin position="337"/>
        <end position="447"/>
    </location>
</feature>
<dbReference type="SUPFAM" id="SSF51197">
    <property type="entry name" value="Clavaminate synthase-like"/>
    <property type="match status" value="1"/>
</dbReference>
<comment type="similarity">
    <text evidence="3">Belongs to the alkB family.</text>
</comment>
<keyword evidence="8" id="KW-0560">Oxidoreductase</keyword>
<keyword evidence="5 14" id="KW-0479">Metal-binding</keyword>
<dbReference type="PANTHER" id="PTHR16557">
    <property type="entry name" value="ALKYLATED DNA REPAIR PROTEIN ALKB-RELATED"/>
    <property type="match status" value="1"/>
</dbReference>
<comment type="subcellular location">
    <subcellularLocation>
        <location evidence="2">Cytoplasm</location>
    </subcellularLocation>
    <subcellularLocation>
        <location evidence="1">Nucleus</location>
    </subcellularLocation>
</comment>
<keyword evidence="11" id="KW-0539">Nucleus</keyword>
<evidence type="ECO:0000256" key="14">
    <source>
        <dbReference type="PIRSR" id="PIRSR604574-2"/>
    </source>
</evidence>
<dbReference type="GO" id="GO:0035515">
    <property type="term" value="F:oxidative RNA demethylase activity"/>
    <property type="evidence" value="ECO:0007669"/>
    <property type="project" value="TreeGrafter"/>
</dbReference>
<evidence type="ECO:0000256" key="8">
    <source>
        <dbReference type="ARBA" id="ARBA00023002"/>
    </source>
</evidence>
<accession>A0A8X7QRG3</accession>
<feature type="region of interest" description="Disordered" evidence="15">
    <location>
        <begin position="84"/>
        <end position="136"/>
    </location>
</feature>
<dbReference type="GO" id="GO:0141131">
    <property type="term" value="F:DNA N6-methyladenine demethylase activity"/>
    <property type="evidence" value="ECO:0007669"/>
    <property type="project" value="UniProtKB-EC"/>
</dbReference>